<dbReference type="GeneID" id="41717198"/>
<keyword evidence="1" id="KW-0472">Membrane</keyword>
<feature type="transmembrane region" description="Helical" evidence="1">
    <location>
        <begin position="183"/>
        <end position="206"/>
    </location>
</feature>
<feature type="transmembrane region" description="Helical" evidence="1">
    <location>
        <begin position="63"/>
        <end position="86"/>
    </location>
</feature>
<keyword evidence="4" id="KW-1185">Reference proteome</keyword>
<reference evidence="3 4" key="2">
    <citation type="journal article" date="2020" name="Int. J. Syst. Evol. Microbiol.">
        <title>Sulfuracidifex tepidarius gen. nov., sp. nov. and transfer of Sulfolobus metallicus Huber and Stetter 1992 to the genus Sulfuracidifex as Sulfuracidifex metallicus comb. nov.</title>
        <authorList>
            <person name="Itoh T."/>
            <person name="Miura T."/>
            <person name="Sakai H.D."/>
            <person name="Kato S."/>
            <person name="Ohkuma M."/>
            <person name="Takashina T."/>
        </authorList>
    </citation>
    <scope>NUCLEOTIDE SEQUENCE</scope>
    <source>
        <strain evidence="2 4">IC-006</strain>
        <strain evidence="3">IC-007</strain>
    </source>
</reference>
<sequence length="257" mass="28011">MNLTFKAGAIITSVSLVLSFFFSVVSLPSGSPLSSPSLSYPLGTYINGDNMINENALALLNTLIVAIAVGFIEIVVGLPYGMLVGLMKGKMRHMLARIPDAITIIPRGPLVLSLALFFGHPRGYVLATPIIFSILIISFTGWGNLARQIGELVTPSTYSFPQFYETFMEKFKLSLTKIRKTTLISFLNGMVDGASVYTLMGVLGVGDPNFPTLTTILVTGRLNGILYAWWIFLIPSIFRAIFLIGLYLMVSGAQRND</sequence>
<accession>A0A510DTQ0</accession>
<evidence type="ECO:0000313" key="4">
    <source>
        <dbReference type="Proteomes" id="UP000322983"/>
    </source>
</evidence>
<accession>A0A510E1C5</accession>
<evidence type="ECO:0000313" key="2">
    <source>
        <dbReference type="EMBL" id="BBG23537.1"/>
    </source>
</evidence>
<dbReference type="EMBL" id="AP018929">
    <property type="protein sequence ID" value="BBG23537.1"/>
    <property type="molecule type" value="Genomic_DNA"/>
</dbReference>
<evidence type="ECO:0008006" key="6">
    <source>
        <dbReference type="Google" id="ProtNLM"/>
    </source>
</evidence>
<keyword evidence="1" id="KW-1133">Transmembrane helix</keyword>
<feature type="transmembrane region" description="Helical" evidence="1">
    <location>
        <begin position="226"/>
        <end position="250"/>
    </location>
</feature>
<evidence type="ECO:0000256" key="1">
    <source>
        <dbReference type="SAM" id="Phobius"/>
    </source>
</evidence>
<feature type="transmembrane region" description="Helical" evidence="1">
    <location>
        <begin position="98"/>
        <end position="118"/>
    </location>
</feature>
<dbReference type="AlphaFoldDB" id="A0A510E1C5"/>
<keyword evidence="1" id="KW-0812">Transmembrane</keyword>
<dbReference type="KEGG" id="step:IC006_0821"/>
<dbReference type="PANTHER" id="PTHR43839">
    <property type="entry name" value="OPPC IN A BINDING PROTEIN-DEPENDENT TRANSPORT SYSTEM"/>
    <property type="match status" value="1"/>
</dbReference>
<protein>
    <recommendedName>
        <fullName evidence="6">ABC transmembrane type-1 domain-containing protein</fullName>
    </recommendedName>
</protein>
<dbReference type="PANTHER" id="PTHR43839:SF1">
    <property type="entry name" value="OPPC IN A BINDING PROTEIN-DEPENDENT TRANSPORT SYSTEM"/>
    <property type="match status" value="1"/>
</dbReference>
<dbReference type="EMBL" id="AP018930">
    <property type="protein sequence ID" value="BBG26291.1"/>
    <property type="molecule type" value="Genomic_DNA"/>
</dbReference>
<organism evidence="3 5">
    <name type="scientific">Sulfuracidifex tepidarius</name>
    <dbReference type="NCBI Taxonomy" id="1294262"/>
    <lineage>
        <taxon>Archaea</taxon>
        <taxon>Thermoproteota</taxon>
        <taxon>Thermoprotei</taxon>
        <taxon>Sulfolobales</taxon>
        <taxon>Sulfolobaceae</taxon>
        <taxon>Sulfuracidifex</taxon>
    </lineage>
</organism>
<dbReference type="OrthoDB" id="41628at2157"/>
<evidence type="ECO:0000313" key="5">
    <source>
        <dbReference type="Proteomes" id="UP000325030"/>
    </source>
</evidence>
<reference evidence="5" key="1">
    <citation type="submission" date="2018-09" db="EMBL/GenBank/DDBJ databases">
        <title>Complete Genome Sequencing of Sulfolobus sp. JCM 16834.</title>
        <authorList>
            <person name="Kato S."/>
            <person name="Itoh T."/>
            <person name="Ohkuma M."/>
        </authorList>
    </citation>
    <scope>NUCLEOTIDE SEQUENCE [LARGE SCALE GENOMIC DNA]</scope>
    <source>
        <strain evidence="5">IC-007</strain>
    </source>
</reference>
<dbReference type="RefSeq" id="WP_054845898.1">
    <property type="nucleotide sequence ID" value="NZ_AP018929.1"/>
</dbReference>
<feature type="transmembrane region" description="Helical" evidence="1">
    <location>
        <begin position="124"/>
        <end position="142"/>
    </location>
</feature>
<gene>
    <name evidence="2" type="ORF">IC006_0821</name>
    <name evidence="3" type="ORF">IC007_0796</name>
</gene>
<proteinExistence type="predicted"/>
<name>A0A510E1C5_9CREN</name>
<evidence type="ECO:0000313" key="3">
    <source>
        <dbReference type="EMBL" id="BBG26291.1"/>
    </source>
</evidence>
<dbReference type="STRING" id="1294262.GCA_001316085_01607"/>
<dbReference type="Proteomes" id="UP000325030">
    <property type="component" value="Chromosome"/>
</dbReference>
<dbReference type="Proteomes" id="UP000322983">
    <property type="component" value="Chromosome"/>
</dbReference>